<evidence type="ECO:0000313" key="2">
    <source>
        <dbReference type="EMBL" id="TNN63975.1"/>
    </source>
</evidence>
<feature type="compositionally biased region" description="Polar residues" evidence="1">
    <location>
        <begin position="18"/>
        <end position="31"/>
    </location>
</feature>
<dbReference type="Proteomes" id="UP000314294">
    <property type="component" value="Unassembled WGS sequence"/>
</dbReference>
<reference evidence="2 3" key="1">
    <citation type="submission" date="2019-03" db="EMBL/GenBank/DDBJ databases">
        <title>First draft genome of Liparis tanakae, snailfish: a comprehensive survey of snailfish specific genes.</title>
        <authorList>
            <person name="Kim W."/>
            <person name="Song I."/>
            <person name="Jeong J.-H."/>
            <person name="Kim D."/>
            <person name="Kim S."/>
            <person name="Ryu S."/>
            <person name="Song J.Y."/>
            <person name="Lee S.K."/>
        </authorList>
    </citation>
    <scope>NUCLEOTIDE SEQUENCE [LARGE SCALE GENOMIC DNA]</scope>
    <source>
        <tissue evidence="2">Muscle</tissue>
    </source>
</reference>
<protein>
    <submittedName>
        <fullName evidence="2">Uncharacterized protein</fullName>
    </submittedName>
</protein>
<gene>
    <name evidence="2" type="ORF">EYF80_025817</name>
</gene>
<keyword evidence="3" id="KW-1185">Reference proteome</keyword>
<feature type="compositionally biased region" description="Basic and acidic residues" evidence="1">
    <location>
        <begin position="1"/>
        <end position="12"/>
    </location>
</feature>
<evidence type="ECO:0000256" key="1">
    <source>
        <dbReference type="SAM" id="MobiDB-lite"/>
    </source>
</evidence>
<sequence length="284" mass="31024">MIERNKENKVVEGEQAGVLSQQIGAELSSAQRQEDARQGNPLLRPDLKHGGKEGPGSRSERRRYGSRCTLKVTPARAKALKSPRVPSTALRTKPSLLALMLYCRSLCSGPTLRGRSHTESDSGLHLRRVEEQFLGGGRHCDLLSSPVQSYGRRYDIITWVRDSPTPLNIVLGQLVRLLLDGRALVPGAAAVRLLLGGAALSLLAPQLDLLQLLLLPLLLQAAQGPEHQRRLALDGRPEGRKEKKRVRTGRFFSEPTVAAAPRSSPYLMVTVTSSILSVVMSPVM</sequence>
<dbReference type="AlphaFoldDB" id="A0A4Z2HFA5"/>
<accession>A0A4Z2HFA5</accession>
<evidence type="ECO:0000313" key="3">
    <source>
        <dbReference type="Proteomes" id="UP000314294"/>
    </source>
</evidence>
<name>A0A4Z2HFA5_9TELE</name>
<comment type="caution">
    <text evidence="2">The sequence shown here is derived from an EMBL/GenBank/DDBJ whole genome shotgun (WGS) entry which is preliminary data.</text>
</comment>
<proteinExistence type="predicted"/>
<organism evidence="2 3">
    <name type="scientific">Liparis tanakae</name>
    <name type="common">Tanaka's snailfish</name>
    <dbReference type="NCBI Taxonomy" id="230148"/>
    <lineage>
        <taxon>Eukaryota</taxon>
        <taxon>Metazoa</taxon>
        <taxon>Chordata</taxon>
        <taxon>Craniata</taxon>
        <taxon>Vertebrata</taxon>
        <taxon>Euteleostomi</taxon>
        <taxon>Actinopterygii</taxon>
        <taxon>Neopterygii</taxon>
        <taxon>Teleostei</taxon>
        <taxon>Neoteleostei</taxon>
        <taxon>Acanthomorphata</taxon>
        <taxon>Eupercaria</taxon>
        <taxon>Perciformes</taxon>
        <taxon>Cottioidei</taxon>
        <taxon>Cottales</taxon>
        <taxon>Liparidae</taxon>
        <taxon>Liparis</taxon>
    </lineage>
</organism>
<dbReference type="EMBL" id="SRLO01000261">
    <property type="protein sequence ID" value="TNN63975.1"/>
    <property type="molecule type" value="Genomic_DNA"/>
</dbReference>
<feature type="region of interest" description="Disordered" evidence="1">
    <location>
        <begin position="1"/>
        <end position="66"/>
    </location>
</feature>